<protein>
    <submittedName>
        <fullName evidence="2">Uncharacterized protein</fullName>
    </submittedName>
</protein>
<organism evidence="2">
    <name type="scientific">Rhizophora mucronata</name>
    <name type="common">Asiatic mangrove</name>
    <dbReference type="NCBI Taxonomy" id="61149"/>
    <lineage>
        <taxon>Eukaryota</taxon>
        <taxon>Viridiplantae</taxon>
        <taxon>Streptophyta</taxon>
        <taxon>Embryophyta</taxon>
        <taxon>Tracheophyta</taxon>
        <taxon>Spermatophyta</taxon>
        <taxon>Magnoliopsida</taxon>
        <taxon>eudicotyledons</taxon>
        <taxon>Gunneridae</taxon>
        <taxon>Pentapetalae</taxon>
        <taxon>rosids</taxon>
        <taxon>fabids</taxon>
        <taxon>Malpighiales</taxon>
        <taxon>Rhizophoraceae</taxon>
        <taxon>Rhizophora</taxon>
    </lineage>
</organism>
<sequence length="95" mass="10521">MTLAINRGDVDRILPAKIKNLRCHFNFILVLSHHLLHLGPGQPYFDPGSPGARGCRPIGHLFTGPWSGNSRNVRNRPLGQHQTLEPVPGTHVYPS</sequence>
<accession>A0A2P2JEN6</accession>
<reference evidence="2" key="1">
    <citation type="submission" date="2018-02" db="EMBL/GenBank/DDBJ databases">
        <title>Rhizophora mucronata_Transcriptome.</title>
        <authorList>
            <person name="Meera S.P."/>
            <person name="Sreeshan A."/>
            <person name="Augustine A."/>
        </authorList>
    </citation>
    <scope>NUCLEOTIDE SEQUENCE</scope>
    <source>
        <tissue evidence="2">Leaf</tissue>
    </source>
</reference>
<name>A0A2P2JEN6_RHIMU</name>
<evidence type="ECO:0000313" key="2">
    <source>
        <dbReference type="EMBL" id="MBW91933.1"/>
    </source>
</evidence>
<dbReference type="EMBL" id="GGEC01011450">
    <property type="protein sequence ID" value="MBW91933.1"/>
    <property type="molecule type" value="Transcribed_RNA"/>
</dbReference>
<feature type="region of interest" description="Disordered" evidence="1">
    <location>
        <begin position="66"/>
        <end position="95"/>
    </location>
</feature>
<proteinExistence type="predicted"/>
<dbReference type="AlphaFoldDB" id="A0A2P2JEN6"/>
<evidence type="ECO:0000256" key="1">
    <source>
        <dbReference type="SAM" id="MobiDB-lite"/>
    </source>
</evidence>